<feature type="region of interest" description="Disordered" evidence="6">
    <location>
        <begin position="1381"/>
        <end position="1507"/>
    </location>
</feature>
<evidence type="ECO:0000256" key="6">
    <source>
        <dbReference type="SAM" id="MobiDB-lite"/>
    </source>
</evidence>
<feature type="region of interest" description="Disordered" evidence="6">
    <location>
        <begin position="191"/>
        <end position="298"/>
    </location>
</feature>
<dbReference type="GO" id="GO:0005737">
    <property type="term" value="C:cytoplasm"/>
    <property type="evidence" value="ECO:0007669"/>
    <property type="project" value="TreeGrafter"/>
</dbReference>
<feature type="compositionally biased region" description="Low complexity" evidence="6">
    <location>
        <begin position="485"/>
        <end position="517"/>
    </location>
</feature>
<feature type="compositionally biased region" description="Basic and acidic residues" evidence="6">
    <location>
        <begin position="1406"/>
        <end position="1417"/>
    </location>
</feature>
<name>A0AAV8V9Y9_9CUCU</name>
<keyword evidence="2" id="KW-0597">Phosphoprotein</keyword>
<dbReference type="GO" id="GO:0006508">
    <property type="term" value="P:proteolysis"/>
    <property type="evidence" value="ECO:0007669"/>
    <property type="project" value="UniProtKB-KW"/>
</dbReference>
<feature type="compositionally biased region" description="Polar residues" evidence="6">
    <location>
        <begin position="389"/>
        <end position="414"/>
    </location>
</feature>
<dbReference type="SUPFAM" id="SSF54001">
    <property type="entry name" value="Cysteine proteinases"/>
    <property type="match status" value="1"/>
</dbReference>
<evidence type="ECO:0000259" key="7">
    <source>
        <dbReference type="PROSITE" id="PS50600"/>
    </source>
</evidence>
<evidence type="ECO:0000256" key="3">
    <source>
        <dbReference type="ARBA" id="ARBA00022670"/>
    </source>
</evidence>
<comment type="similarity">
    <text evidence="1">Belongs to the peptidase C48 family.</text>
</comment>
<feature type="compositionally biased region" description="Basic and acidic residues" evidence="6">
    <location>
        <begin position="1491"/>
        <end position="1507"/>
    </location>
</feature>
<accession>A0AAV8V9Y9</accession>
<dbReference type="Proteomes" id="UP001159042">
    <property type="component" value="Unassembled WGS sequence"/>
</dbReference>
<feature type="compositionally biased region" description="Pro residues" evidence="6">
    <location>
        <begin position="671"/>
        <end position="683"/>
    </location>
</feature>
<dbReference type="PANTHER" id="PTHR46896">
    <property type="entry name" value="SENTRIN-SPECIFIC PROTEASE"/>
    <property type="match status" value="1"/>
</dbReference>
<gene>
    <name evidence="8" type="ORF">NQ315_010818</name>
</gene>
<dbReference type="InterPro" id="IPR051947">
    <property type="entry name" value="Sentrin-specific_protease"/>
</dbReference>
<proteinExistence type="inferred from homology"/>
<dbReference type="Pfam" id="PF02902">
    <property type="entry name" value="Peptidase_C48"/>
    <property type="match status" value="1"/>
</dbReference>
<dbReference type="InterPro" id="IPR003653">
    <property type="entry name" value="Peptidase_C48_C"/>
</dbReference>
<keyword evidence="9" id="KW-1185">Reference proteome</keyword>
<feature type="region of interest" description="Disordered" evidence="6">
    <location>
        <begin position="629"/>
        <end position="689"/>
    </location>
</feature>
<dbReference type="GO" id="GO:0016926">
    <property type="term" value="P:protein desumoylation"/>
    <property type="evidence" value="ECO:0007669"/>
    <property type="project" value="TreeGrafter"/>
</dbReference>
<organism evidence="8 9">
    <name type="scientific">Exocentrus adspersus</name>
    <dbReference type="NCBI Taxonomy" id="1586481"/>
    <lineage>
        <taxon>Eukaryota</taxon>
        <taxon>Metazoa</taxon>
        <taxon>Ecdysozoa</taxon>
        <taxon>Arthropoda</taxon>
        <taxon>Hexapoda</taxon>
        <taxon>Insecta</taxon>
        <taxon>Pterygota</taxon>
        <taxon>Neoptera</taxon>
        <taxon>Endopterygota</taxon>
        <taxon>Coleoptera</taxon>
        <taxon>Polyphaga</taxon>
        <taxon>Cucujiformia</taxon>
        <taxon>Chrysomeloidea</taxon>
        <taxon>Cerambycidae</taxon>
        <taxon>Lamiinae</taxon>
        <taxon>Acanthocinini</taxon>
        <taxon>Exocentrus</taxon>
    </lineage>
</organism>
<feature type="compositionally biased region" description="Acidic residues" evidence="6">
    <location>
        <begin position="1184"/>
        <end position="1208"/>
    </location>
</feature>
<comment type="caution">
    <text evidence="8">The sequence shown here is derived from an EMBL/GenBank/DDBJ whole genome shotgun (WGS) entry which is preliminary data.</text>
</comment>
<dbReference type="InterPro" id="IPR038765">
    <property type="entry name" value="Papain-like_cys_pep_sf"/>
</dbReference>
<dbReference type="PANTHER" id="PTHR46896:SF3">
    <property type="entry name" value="FI06413P-RELATED"/>
    <property type="match status" value="1"/>
</dbReference>
<evidence type="ECO:0000313" key="9">
    <source>
        <dbReference type="Proteomes" id="UP001159042"/>
    </source>
</evidence>
<protein>
    <recommendedName>
        <fullName evidence="7">Ubiquitin-like protease family profile domain-containing protein</fullName>
    </recommendedName>
</protein>
<feature type="region of interest" description="Disordered" evidence="6">
    <location>
        <begin position="1144"/>
        <end position="1249"/>
    </location>
</feature>
<feature type="domain" description="Ubiquitin-like protease family profile" evidence="7">
    <location>
        <begin position="1017"/>
        <end position="1323"/>
    </location>
</feature>
<reference evidence="8 9" key="1">
    <citation type="journal article" date="2023" name="Insect Mol. Biol.">
        <title>Genome sequencing provides insights into the evolution of gene families encoding plant cell wall-degrading enzymes in longhorned beetles.</title>
        <authorList>
            <person name="Shin N.R."/>
            <person name="Okamura Y."/>
            <person name="Kirsch R."/>
            <person name="Pauchet Y."/>
        </authorList>
    </citation>
    <scope>NUCLEOTIDE SEQUENCE [LARGE SCALE GENOMIC DNA]</scope>
    <source>
        <strain evidence="8">EAD_L_NR</strain>
    </source>
</reference>
<evidence type="ECO:0000256" key="4">
    <source>
        <dbReference type="ARBA" id="ARBA00022786"/>
    </source>
</evidence>
<feature type="compositionally biased region" description="Polar residues" evidence="6">
    <location>
        <begin position="1440"/>
        <end position="1461"/>
    </location>
</feature>
<evidence type="ECO:0000256" key="1">
    <source>
        <dbReference type="ARBA" id="ARBA00005234"/>
    </source>
</evidence>
<sequence length="1507" mass="169153">MAQYYEVLSQVDKTTEQAFYSTVEDQAVQYVISPDKNQIQYPTQQIVVTSGDQLMVVDGQQQQVVINQTSAVAYQGQQLQPQQIQLQIQQQPVQVQQQSAQLQQQIQHSQTQVSQQYTTIQDGLSNGTQQMFYMEETSNDRVVMEQSNQQSEVAQQPIVLNHQLSQGNSIVTNKVISPSQLQRQIRCSLSRPPPLQQQQPRPQSRQISRPLSNTSQLRAQAPNQPQPNSNQSPLRPSMASQVKSSHIQARSQISNQITRPVNPNQLSYRTPTSSQGQIRPQTPGQPSIMRPPSAGQPQTIRSQLRLPNAGHIQVRQPRPVGPQLQKNQGINARLQAMTQLQQQKVISQNLDLDEMEIKSSDEQEAIALSDGSVVSIANYKKMLAEQKRAASQQRDSPSQSNATPNQPILPNTPTAPVPKRRNPTPRNPRQPPVRGNVNGPRPPAKSRNTVGHFPQLQQPSPRPQQPNDPARYAMMNQAQQSVNKPQTQPPQLQQQQFQNQVQQQPQMQRPQQVKQSQANYVIQPPKANQKPQQQRPLPAFIPSTQIQKIIESTPVGEEFSDSIRMLVLLENGEQRLITFTLPKEACTIQEILEQVNVPFRSDTNIQVTEANTNGINYIVAVGNVPCFGYDDEDGSTQEESSPVLQPLSNPQPPVLQPEPQQLPSSPVSAPLQPPEPPKPPTPEPPKEIPKYVPGMLALCAGCGYLSEDFAKCIRCGRKLPDNVKAIPATIRSNSGLKKDLQGAPGQQLPKTTIPINLKPHNPSKKKSARNSKVMEHESVVISSDEEGEEKPVKVNENILQKLGASITISPVTKEPSANEIQKHSIIKSKGQIEEEIKFVSTKIQCRTIRIGSYRFVPPEQVIVDSKQMTMKVPHPSQENEVKTIRVDRSEIVKVLASFNKSLPVFFYYLNPSLAKTIREELDMVPDGDYYYDPLSSKEEAYRRVTLLPDDVADEDKTNFQMIYGCTPGMLDELNVKEANDILIKTCPKELTKATLGLGSFTEIKQLLTYPPEGRGRISINTEDYVCLAQDQFLNDVIIDFYLKYLVENLPPEQKVKVHTFSTFFYKRLTTKPTKASRKCQPAELDPSLTPAQKRHARVKTWTKNVNLFEKDFVVVPINENAHWFLAIICFPGMDGCQTWDGKPFKLEPTRSRKKKKAASPPPNITGVSITPVKQEKGEKPIICEDPELSDKDEAEGDDSELDSDDSDETASSQPLSTVSTPAAAVSPPIVDTPPSTSTPVRQPKEPRPPIKQPCILIFDSLAGASRSRVVATLRDYLTCEYKTKMGKERIYNKDIIKGASPKVPQQNNFTDCGLYLLQYVEQFFKDPIKDYHIPISQIKNWFEEMVVTKKREDIANLIKNLMKDNGKDVRLLPDITFPTLNGTLVEREPEDEEDDEMVEDEEEFPSEEHEQESKEDSNTADTSESNMETSTTDENKEEASNSPIKPSNDSVSGDFVSQTVLNPKPDISEFPRQTNRDTLSYLKAKRIIRHKNTDGPEVKKQKSDHVE</sequence>
<feature type="compositionally biased region" description="Acidic residues" evidence="6">
    <location>
        <begin position="1388"/>
        <end position="1405"/>
    </location>
</feature>
<feature type="compositionally biased region" description="Low complexity" evidence="6">
    <location>
        <begin position="196"/>
        <end position="237"/>
    </location>
</feature>
<dbReference type="GO" id="GO:0005634">
    <property type="term" value="C:nucleus"/>
    <property type="evidence" value="ECO:0007669"/>
    <property type="project" value="TreeGrafter"/>
</dbReference>
<feature type="compositionally biased region" description="Polar residues" evidence="6">
    <location>
        <begin position="637"/>
        <end position="647"/>
    </location>
</feature>
<feature type="compositionally biased region" description="Basic and acidic residues" evidence="6">
    <location>
        <begin position="1173"/>
        <end position="1182"/>
    </location>
</feature>
<keyword evidence="3" id="KW-0645">Protease</keyword>
<keyword evidence="5" id="KW-0378">Hydrolase</keyword>
<feature type="compositionally biased region" description="Polar residues" evidence="6">
    <location>
        <begin position="1419"/>
        <end position="1432"/>
    </location>
</feature>
<feature type="compositionally biased region" description="Low complexity" evidence="6">
    <location>
        <begin position="657"/>
        <end position="668"/>
    </location>
</feature>
<evidence type="ECO:0000313" key="8">
    <source>
        <dbReference type="EMBL" id="KAJ8910989.1"/>
    </source>
</evidence>
<dbReference type="GO" id="GO:0070139">
    <property type="term" value="F:SUMO-specific endopeptidase activity"/>
    <property type="evidence" value="ECO:0007669"/>
    <property type="project" value="TreeGrafter"/>
</dbReference>
<feature type="compositionally biased region" description="Polar residues" evidence="6">
    <location>
        <begin position="238"/>
        <end position="285"/>
    </location>
</feature>
<evidence type="ECO:0000256" key="5">
    <source>
        <dbReference type="ARBA" id="ARBA00022801"/>
    </source>
</evidence>
<dbReference type="PROSITE" id="PS50600">
    <property type="entry name" value="ULP_PROTEASE"/>
    <property type="match status" value="1"/>
</dbReference>
<keyword evidence="4" id="KW-0833">Ubl conjugation pathway</keyword>
<dbReference type="EMBL" id="JANEYG010000228">
    <property type="protein sequence ID" value="KAJ8910989.1"/>
    <property type="molecule type" value="Genomic_DNA"/>
</dbReference>
<dbReference type="Gene3D" id="3.40.395.10">
    <property type="entry name" value="Adenoviral Proteinase, Chain A"/>
    <property type="match status" value="1"/>
</dbReference>
<evidence type="ECO:0000256" key="2">
    <source>
        <dbReference type="ARBA" id="ARBA00022553"/>
    </source>
</evidence>
<feature type="region of interest" description="Disordered" evidence="6">
    <location>
        <begin position="757"/>
        <end position="787"/>
    </location>
</feature>
<feature type="region of interest" description="Disordered" evidence="6">
    <location>
        <begin position="385"/>
        <end position="517"/>
    </location>
</feature>